<dbReference type="GO" id="GO:0016780">
    <property type="term" value="F:phosphotransferase activity, for other substituted phosphate groups"/>
    <property type="evidence" value="ECO:0007669"/>
    <property type="project" value="TreeGrafter"/>
</dbReference>
<dbReference type="Proteomes" id="UP000305674">
    <property type="component" value="Unassembled WGS sequence"/>
</dbReference>
<gene>
    <name evidence="3" type="ORF">FCL40_17875</name>
</gene>
<dbReference type="InterPro" id="IPR003362">
    <property type="entry name" value="Bact_transf"/>
</dbReference>
<dbReference type="OrthoDB" id="9808602at2"/>
<dbReference type="EMBL" id="SWCI01000021">
    <property type="protein sequence ID" value="TKB46479.1"/>
    <property type="molecule type" value="Genomic_DNA"/>
</dbReference>
<comment type="similarity">
    <text evidence="1">Belongs to the bacterial sugar transferase family.</text>
</comment>
<proteinExistence type="inferred from homology"/>
<evidence type="ECO:0000313" key="3">
    <source>
        <dbReference type="EMBL" id="TKB46479.1"/>
    </source>
</evidence>
<name>A0A4U1B7A4_9GAMM</name>
<dbReference type="PANTHER" id="PTHR30576">
    <property type="entry name" value="COLANIC BIOSYNTHESIS UDP-GLUCOSE LIPID CARRIER TRANSFERASE"/>
    <property type="match status" value="1"/>
</dbReference>
<organism evidence="3 4">
    <name type="scientific">Ferrimonas sediminicola</name>
    <dbReference type="NCBI Taxonomy" id="2569538"/>
    <lineage>
        <taxon>Bacteria</taxon>
        <taxon>Pseudomonadati</taxon>
        <taxon>Pseudomonadota</taxon>
        <taxon>Gammaproteobacteria</taxon>
        <taxon>Alteromonadales</taxon>
        <taxon>Ferrimonadaceae</taxon>
        <taxon>Ferrimonas</taxon>
    </lineage>
</organism>
<accession>A0A4U1B7A4</accession>
<dbReference type="PANTHER" id="PTHR30576:SF20">
    <property type="entry name" value="QUINOVOSAMINEPHOSPHOTRANSFERAE-RELATED"/>
    <property type="match status" value="1"/>
</dbReference>
<keyword evidence="3" id="KW-0808">Transferase</keyword>
<feature type="domain" description="Bacterial sugar transferase" evidence="2">
    <location>
        <begin position="2"/>
        <end position="182"/>
    </location>
</feature>
<comment type="caution">
    <text evidence="3">The sequence shown here is derived from an EMBL/GenBank/DDBJ whole genome shotgun (WGS) entry which is preliminary data.</text>
</comment>
<sequence>MASSIGLLVFSWLILLCIVISTLDTRKFGVFTQKRIGRNAKPFSVFKIRTMYVSKDVKSTITSSNDSRITPVGSLFRKLKLDELPQLFNVLRGDMSLVGPRPDVPGYADKLNGEDKEILDYRPGITGYATLLFKYEEEILEKSSNKEKFNDEVIFPLKVALNKTYMSKASIVTDLDLIFQTAIGKSFLGKKLKPFKTPRECLLEMKKYA</sequence>
<reference evidence="3 4" key="1">
    <citation type="submission" date="2019-04" db="EMBL/GenBank/DDBJ databases">
        <authorList>
            <person name="Hwang J.C."/>
        </authorList>
    </citation>
    <scope>NUCLEOTIDE SEQUENCE [LARGE SCALE GENOMIC DNA]</scope>
    <source>
        <strain evidence="3 4">IMCC35001</strain>
    </source>
</reference>
<evidence type="ECO:0000259" key="2">
    <source>
        <dbReference type="Pfam" id="PF02397"/>
    </source>
</evidence>
<keyword evidence="4" id="KW-1185">Reference proteome</keyword>
<dbReference type="Pfam" id="PF02397">
    <property type="entry name" value="Bac_transf"/>
    <property type="match status" value="1"/>
</dbReference>
<dbReference type="AlphaFoldDB" id="A0A4U1B7A4"/>
<evidence type="ECO:0000313" key="4">
    <source>
        <dbReference type="Proteomes" id="UP000305674"/>
    </source>
</evidence>
<evidence type="ECO:0000256" key="1">
    <source>
        <dbReference type="ARBA" id="ARBA00006464"/>
    </source>
</evidence>
<protein>
    <submittedName>
        <fullName evidence="3">Sugar transferase</fullName>
    </submittedName>
</protein>